<comment type="similarity">
    <text evidence="3">Belongs to the metallophosphoesterase superfamily. Purple acid phosphatase family.</text>
</comment>
<keyword evidence="2" id="KW-0325">Glycoprotein</keyword>
<evidence type="ECO:0000256" key="2">
    <source>
        <dbReference type="ARBA" id="ARBA00023180"/>
    </source>
</evidence>
<dbReference type="Pfam" id="PF16656">
    <property type="entry name" value="Pur_ac_phosph_N"/>
    <property type="match status" value="1"/>
</dbReference>
<dbReference type="InterPro" id="IPR041792">
    <property type="entry name" value="MPP_PAP"/>
</dbReference>
<dbReference type="PANTHER" id="PTHR45867">
    <property type="entry name" value="PURPLE ACID PHOSPHATASE"/>
    <property type="match status" value="1"/>
</dbReference>
<proteinExistence type="evidence at transcript level"/>
<keyword evidence="3" id="KW-0378">Hydrolase</keyword>
<dbReference type="Gene3D" id="2.60.40.380">
    <property type="entry name" value="Purple acid phosphatase-like, N-terminal"/>
    <property type="match status" value="1"/>
</dbReference>
<feature type="domain" description="Calcineurin-like phosphoesterase" evidence="4">
    <location>
        <begin position="134"/>
        <end position="333"/>
    </location>
</feature>
<sequence length="432" mass="49572">MAQLNLTMACSVVWAIMLSVVSVKAILEIQPEQIHISSTNDITEMVVTWSTFNNTNTSVVQFGFHGNLSYSAVGSSTKFVDGGPEKHTQYIHRVKMTSLKPNLTYTYHCGSPGGWSPLFTFRTFPEGTKWSPHLVVYGDMGNENPQSLGRLQEEVQQGMYDAILHVGDFAYDFDFDNARVGDSFMNQIESVAAYLPYMTCPGNHEEAYNFSNYKNRFTMPNYEGTQNLWYSWNIGPAHIISLSTEVYFFFNYGLHQIKNQLQWLIADLEEANSPEARKQRPWIITVGHRPPYCSDTLTRQCELLYSETVRGAFEDIFYKYGVDLSFWGHEHNYERFWPLYNYTVHNGSTSEPYTNPTSPVHIITGSAGCREAHSEFGPMRYYDAFRSSDYGYTRLQIINDTHINMQQVSDDQDGKIVDKVTLVKTKHGMRWN</sequence>
<accession>A0A0K1IJG3</accession>
<feature type="chain" id="PRO_5005392847" description="Purple acid phosphatase" evidence="3">
    <location>
        <begin position="26"/>
        <end position="432"/>
    </location>
</feature>
<dbReference type="InterPro" id="IPR008963">
    <property type="entry name" value="Purple_acid_Pase-like_N"/>
</dbReference>
<evidence type="ECO:0000313" key="7">
    <source>
        <dbReference type="EMBL" id="AKU04656.1"/>
    </source>
</evidence>
<name>A0A0K1IJG3_STIJA</name>
<dbReference type="Pfam" id="PF14008">
    <property type="entry name" value="Metallophos_C"/>
    <property type="match status" value="1"/>
</dbReference>
<dbReference type="InterPro" id="IPR015914">
    <property type="entry name" value="PAPs_N"/>
</dbReference>
<feature type="domain" description="Purple acid phosphatase C-terminal" evidence="5">
    <location>
        <begin position="358"/>
        <end position="418"/>
    </location>
</feature>
<feature type="domain" description="Purple acid phosphatase N-terminal" evidence="6">
    <location>
        <begin position="31"/>
        <end position="123"/>
    </location>
</feature>
<evidence type="ECO:0000256" key="3">
    <source>
        <dbReference type="RuleBase" id="RU361203"/>
    </source>
</evidence>
<dbReference type="CDD" id="cd00063">
    <property type="entry name" value="FN3"/>
    <property type="match status" value="1"/>
</dbReference>
<dbReference type="Pfam" id="PF00149">
    <property type="entry name" value="Metallophos"/>
    <property type="match status" value="1"/>
</dbReference>
<evidence type="ECO:0000259" key="5">
    <source>
        <dbReference type="Pfam" id="PF14008"/>
    </source>
</evidence>
<dbReference type="CDD" id="cd00839">
    <property type="entry name" value="MPP_PAPs"/>
    <property type="match status" value="1"/>
</dbReference>
<dbReference type="SUPFAM" id="SSF56300">
    <property type="entry name" value="Metallo-dependent phosphatases"/>
    <property type="match status" value="1"/>
</dbReference>
<keyword evidence="1 3" id="KW-0732">Signal</keyword>
<dbReference type="GO" id="GO:0046872">
    <property type="term" value="F:metal ion binding"/>
    <property type="evidence" value="ECO:0007669"/>
    <property type="project" value="InterPro"/>
</dbReference>
<evidence type="ECO:0000259" key="6">
    <source>
        <dbReference type="Pfam" id="PF16656"/>
    </source>
</evidence>
<dbReference type="AlphaFoldDB" id="A0A0K1IJG3"/>
<organism evidence="7">
    <name type="scientific">Stichopus japonicus</name>
    <name type="common">Sea cucumber</name>
    <dbReference type="NCBI Taxonomy" id="307972"/>
    <lineage>
        <taxon>Eukaryota</taxon>
        <taxon>Metazoa</taxon>
        <taxon>Echinodermata</taxon>
        <taxon>Eleutherozoa</taxon>
        <taxon>Echinozoa</taxon>
        <taxon>Holothuroidea</taxon>
        <taxon>Aspidochirotacea</taxon>
        <taxon>Aspidochirotida</taxon>
        <taxon>Stichopodidae</taxon>
        <taxon>Apostichopus</taxon>
    </lineage>
</organism>
<evidence type="ECO:0000259" key="4">
    <source>
        <dbReference type="Pfam" id="PF00149"/>
    </source>
</evidence>
<dbReference type="PANTHER" id="PTHR45867:SF3">
    <property type="entry name" value="ACID PHOSPHATASE TYPE 7"/>
    <property type="match status" value="1"/>
</dbReference>
<comment type="catalytic activity">
    <reaction evidence="3">
        <text>a phosphate monoester + H2O = an alcohol + phosphate</text>
        <dbReference type="Rhea" id="RHEA:15017"/>
        <dbReference type="ChEBI" id="CHEBI:15377"/>
        <dbReference type="ChEBI" id="CHEBI:30879"/>
        <dbReference type="ChEBI" id="CHEBI:43474"/>
        <dbReference type="ChEBI" id="CHEBI:67140"/>
        <dbReference type="EC" id="3.1.3.2"/>
    </reaction>
</comment>
<dbReference type="InterPro" id="IPR004843">
    <property type="entry name" value="Calcineurin-like_PHP"/>
</dbReference>
<protein>
    <recommendedName>
        <fullName evidence="3">Purple acid phosphatase</fullName>
        <ecNumber evidence="3">3.1.3.2</ecNumber>
    </recommendedName>
</protein>
<dbReference type="EMBL" id="KP769783">
    <property type="protein sequence ID" value="AKU04656.1"/>
    <property type="molecule type" value="mRNA"/>
</dbReference>
<evidence type="ECO:0000256" key="1">
    <source>
        <dbReference type="ARBA" id="ARBA00022729"/>
    </source>
</evidence>
<dbReference type="InterPro" id="IPR003961">
    <property type="entry name" value="FN3_dom"/>
</dbReference>
<dbReference type="InterPro" id="IPR025733">
    <property type="entry name" value="PAPs_C"/>
</dbReference>
<feature type="signal peptide" evidence="3">
    <location>
        <begin position="1"/>
        <end position="25"/>
    </location>
</feature>
<dbReference type="EC" id="3.1.3.2" evidence="3"/>
<reference evidence="7" key="1">
    <citation type="submission" date="2015-02" db="EMBL/GenBank/DDBJ databases">
        <title>Construction and Analysis of the Suppression Subtractive Hybridization cDNA Libraries of Sea Cucumber (Apostichopus japonicus).</title>
        <authorList>
            <person name="Tian Y."/>
            <person name="Geng C.F."/>
            <person name="Chang Y.Q."/>
        </authorList>
    </citation>
    <scope>NUCLEOTIDE SEQUENCE</scope>
</reference>
<dbReference type="Gene3D" id="3.60.21.10">
    <property type="match status" value="1"/>
</dbReference>
<dbReference type="InterPro" id="IPR029052">
    <property type="entry name" value="Metallo-depent_PP-like"/>
</dbReference>
<dbReference type="SUPFAM" id="SSF49363">
    <property type="entry name" value="Purple acid phosphatase, N-terminal domain"/>
    <property type="match status" value="1"/>
</dbReference>
<dbReference type="GO" id="GO:0003993">
    <property type="term" value="F:acid phosphatase activity"/>
    <property type="evidence" value="ECO:0007669"/>
    <property type="project" value="UniProtKB-EC"/>
</dbReference>